<proteinExistence type="predicted"/>
<keyword evidence="2 6" id="KW-0479">Metal-binding</keyword>
<dbReference type="AlphaFoldDB" id="A0A815RFR5"/>
<evidence type="ECO:0000256" key="7">
    <source>
        <dbReference type="RuleBase" id="RU361183"/>
    </source>
</evidence>
<dbReference type="InterPro" id="IPR001506">
    <property type="entry name" value="Peptidase_M12A"/>
</dbReference>
<dbReference type="InterPro" id="IPR006026">
    <property type="entry name" value="Peptidase_Metallo"/>
</dbReference>
<dbReference type="PANTHER" id="PTHR10127">
    <property type="entry name" value="DISCOIDIN, CUB, EGF, LAMININ , AND ZINC METALLOPROTEASE DOMAIN CONTAINING"/>
    <property type="match status" value="1"/>
</dbReference>
<feature type="chain" id="PRO_5033099774" description="Metalloendopeptidase" evidence="7">
    <location>
        <begin position="23"/>
        <end position="205"/>
    </location>
</feature>
<feature type="domain" description="Peptidase M12A" evidence="8">
    <location>
        <begin position="57"/>
        <end position="205"/>
    </location>
</feature>
<dbReference type="SUPFAM" id="SSF55486">
    <property type="entry name" value="Metalloproteases ('zincins'), catalytic domain"/>
    <property type="match status" value="1"/>
</dbReference>
<comment type="cofactor">
    <cofactor evidence="6 7">
        <name>Zn(2+)</name>
        <dbReference type="ChEBI" id="CHEBI:29105"/>
    </cofactor>
    <text evidence="6 7">Binds 1 zinc ion per subunit.</text>
</comment>
<reference evidence="9" key="1">
    <citation type="submission" date="2021-02" db="EMBL/GenBank/DDBJ databases">
        <authorList>
            <person name="Nowell W R."/>
        </authorList>
    </citation>
    <scope>NUCLEOTIDE SEQUENCE</scope>
</reference>
<evidence type="ECO:0000256" key="4">
    <source>
        <dbReference type="ARBA" id="ARBA00022833"/>
    </source>
</evidence>
<keyword evidence="4 6" id="KW-0862">Zinc</keyword>
<comment type="caution">
    <text evidence="9">The sequence shown here is derived from an EMBL/GenBank/DDBJ whole genome shotgun (WGS) entry which is preliminary data.</text>
</comment>
<protein>
    <recommendedName>
        <fullName evidence="7">Metalloendopeptidase</fullName>
        <ecNumber evidence="7">3.4.24.-</ecNumber>
    </recommendedName>
</protein>
<accession>A0A815RFR5</accession>
<feature type="signal peptide" evidence="7">
    <location>
        <begin position="1"/>
        <end position="22"/>
    </location>
</feature>
<keyword evidence="3 6" id="KW-0378">Hydrolase</keyword>
<dbReference type="InterPro" id="IPR024079">
    <property type="entry name" value="MetalloPept_cat_dom_sf"/>
</dbReference>
<dbReference type="GO" id="GO:0004222">
    <property type="term" value="F:metalloendopeptidase activity"/>
    <property type="evidence" value="ECO:0007669"/>
    <property type="project" value="UniProtKB-UniRule"/>
</dbReference>
<keyword evidence="5 6" id="KW-0482">Metalloprotease</keyword>
<dbReference type="PANTHER" id="PTHR10127:SF780">
    <property type="entry name" value="METALLOENDOPEPTIDASE"/>
    <property type="match status" value="1"/>
</dbReference>
<evidence type="ECO:0000256" key="2">
    <source>
        <dbReference type="ARBA" id="ARBA00022723"/>
    </source>
</evidence>
<dbReference type="GO" id="GO:0008270">
    <property type="term" value="F:zinc ion binding"/>
    <property type="evidence" value="ECO:0007669"/>
    <property type="project" value="UniProtKB-UniRule"/>
</dbReference>
<evidence type="ECO:0000313" key="9">
    <source>
        <dbReference type="EMBL" id="CAF1476647.1"/>
    </source>
</evidence>
<dbReference type="PRINTS" id="PR00480">
    <property type="entry name" value="ASTACIN"/>
</dbReference>
<feature type="binding site" evidence="6">
    <location>
        <position position="177"/>
    </location>
    <ligand>
        <name>Zn(2+)</name>
        <dbReference type="ChEBI" id="CHEBI:29105"/>
        <note>catalytic</note>
    </ligand>
</feature>
<evidence type="ECO:0000259" key="8">
    <source>
        <dbReference type="PROSITE" id="PS51864"/>
    </source>
</evidence>
<evidence type="ECO:0000256" key="3">
    <source>
        <dbReference type="ARBA" id="ARBA00022801"/>
    </source>
</evidence>
<sequence length="205" mass="23160">MFTSVSIIYFVILLTFENTIDGRSVAIPTQANRTFISNSDLFGGDILLRPQQQLKNRAITTTRSDAEWPNGIIPYTWKTRTCGSDGKNCIYSDIPSHSLSEQQTILLAMRRIEEATAINGKPCIQFRPKIPSDGAYVSFFNGQGCWAHLGYYSGSESLVSLGPGCVYLDIITHELMHTLGFHHEHQRPDRDQYIQINWENIDEGE</sequence>
<keyword evidence="7" id="KW-0732">Signal</keyword>
<feature type="binding site" evidence="6">
    <location>
        <position position="183"/>
    </location>
    <ligand>
        <name>Zn(2+)</name>
        <dbReference type="ChEBI" id="CHEBI:29105"/>
        <note>catalytic</note>
    </ligand>
</feature>
<organism evidence="9 10">
    <name type="scientific">Rotaria sordida</name>
    <dbReference type="NCBI Taxonomy" id="392033"/>
    <lineage>
        <taxon>Eukaryota</taxon>
        <taxon>Metazoa</taxon>
        <taxon>Spiralia</taxon>
        <taxon>Gnathifera</taxon>
        <taxon>Rotifera</taxon>
        <taxon>Eurotatoria</taxon>
        <taxon>Bdelloidea</taxon>
        <taxon>Philodinida</taxon>
        <taxon>Philodinidae</taxon>
        <taxon>Rotaria</taxon>
    </lineage>
</organism>
<gene>
    <name evidence="9" type="ORF">SEV965_LOCUS34902</name>
</gene>
<dbReference type="PROSITE" id="PS51864">
    <property type="entry name" value="ASTACIN"/>
    <property type="match status" value="1"/>
</dbReference>
<keyword evidence="1 6" id="KW-0645">Protease</keyword>
<feature type="binding site" evidence="6">
    <location>
        <position position="173"/>
    </location>
    <ligand>
        <name>Zn(2+)</name>
        <dbReference type="ChEBI" id="CHEBI:29105"/>
        <note>catalytic</note>
    </ligand>
</feature>
<evidence type="ECO:0000256" key="5">
    <source>
        <dbReference type="ARBA" id="ARBA00023049"/>
    </source>
</evidence>
<dbReference type="GO" id="GO:0006508">
    <property type="term" value="P:proteolysis"/>
    <property type="evidence" value="ECO:0007669"/>
    <property type="project" value="UniProtKB-KW"/>
</dbReference>
<comment type="caution">
    <text evidence="6">Lacks conserved residue(s) required for the propagation of feature annotation.</text>
</comment>
<name>A0A815RFR5_9BILA</name>
<dbReference type="Proteomes" id="UP000663889">
    <property type="component" value="Unassembled WGS sequence"/>
</dbReference>
<evidence type="ECO:0000313" key="10">
    <source>
        <dbReference type="Proteomes" id="UP000663889"/>
    </source>
</evidence>
<dbReference type="Gene3D" id="3.40.390.10">
    <property type="entry name" value="Collagenase (Catalytic Domain)"/>
    <property type="match status" value="1"/>
</dbReference>
<dbReference type="EMBL" id="CAJNOU010005392">
    <property type="protein sequence ID" value="CAF1476647.1"/>
    <property type="molecule type" value="Genomic_DNA"/>
</dbReference>
<feature type="active site" evidence="6">
    <location>
        <position position="174"/>
    </location>
</feature>
<evidence type="ECO:0000256" key="6">
    <source>
        <dbReference type="PROSITE-ProRule" id="PRU01211"/>
    </source>
</evidence>
<evidence type="ECO:0000256" key="1">
    <source>
        <dbReference type="ARBA" id="ARBA00022670"/>
    </source>
</evidence>
<dbReference type="SMART" id="SM00235">
    <property type="entry name" value="ZnMc"/>
    <property type="match status" value="1"/>
</dbReference>
<dbReference type="EC" id="3.4.24.-" evidence="7"/>
<dbReference type="Pfam" id="PF01400">
    <property type="entry name" value="Astacin"/>
    <property type="match status" value="1"/>
</dbReference>